<evidence type="ECO:0000313" key="1">
    <source>
        <dbReference type="EMBL" id="CEP03646.1"/>
    </source>
</evidence>
<proteinExistence type="predicted"/>
<organism evidence="1 2">
    <name type="scientific">Plasmodiophora brassicae</name>
    <name type="common">Clubroot disease agent</name>
    <dbReference type="NCBI Taxonomy" id="37360"/>
    <lineage>
        <taxon>Eukaryota</taxon>
        <taxon>Sar</taxon>
        <taxon>Rhizaria</taxon>
        <taxon>Endomyxa</taxon>
        <taxon>Phytomyxea</taxon>
        <taxon>Plasmodiophorida</taxon>
        <taxon>Plasmodiophoridae</taxon>
        <taxon>Plasmodiophora</taxon>
    </lineage>
</organism>
<protein>
    <submittedName>
        <fullName evidence="1">Uncharacterized protein</fullName>
    </submittedName>
</protein>
<accession>A0A0G4J8S2</accession>
<dbReference type="Proteomes" id="UP000039324">
    <property type="component" value="Unassembled WGS sequence"/>
</dbReference>
<sequence length="213" mass="24154">MYLAGLAAFQLDLVAQRRDLLPKRRLRHVGAFRVQVPNLDIVSLLDRAQAVFHELLLGPFQRVQTKLHPVHFPSHLLHLIATVMSATPRTNHATGYLGLADLRVNGLLRFLLQAISGCLESLDLLLAARPLLFNLHTALLERDLRCPVLAAQRFLPCLKFHQQAVQFRDLQVNGRHRLAQFLDLICRSDQSDVEAAWISGRGRCASRPIRRPY</sequence>
<reference evidence="1 2" key="1">
    <citation type="submission" date="2015-02" db="EMBL/GenBank/DDBJ databases">
        <authorList>
            <person name="Chooi Y.-H."/>
        </authorList>
    </citation>
    <scope>NUCLEOTIDE SEQUENCE [LARGE SCALE GENOMIC DNA]</scope>
    <source>
        <strain evidence="1">E3</strain>
    </source>
</reference>
<dbReference type="AlphaFoldDB" id="A0A0G4J8S2"/>
<gene>
    <name evidence="1" type="ORF">PBRA_003253</name>
</gene>
<name>A0A0G4J8S2_PLABS</name>
<evidence type="ECO:0000313" key="2">
    <source>
        <dbReference type="Proteomes" id="UP000039324"/>
    </source>
</evidence>
<keyword evidence="2" id="KW-1185">Reference proteome</keyword>
<dbReference type="EMBL" id="CDSF01000155">
    <property type="protein sequence ID" value="CEP03646.1"/>
    <property type="molecule type" value="Genomic_DNA"/>
</dbReference>